<sequence>MFTVLAQSFFRASGVSPTRHQKDTPHSWYREDLRTATTPKRWEDWK</sequence>
<keyword evidence="3" id="KW-1185">Reference proteome</keyword>
<dbReference type="EMBL" id="BMFC01000005">
    <property type="protein sequence ID" value="GGC05675.1"/>
    <property type="molecule type" value="Genomic_DNA"/>
</dbReference>
<organism evidence="2 3">
    <name type="scientific">Marivita lacus</name>
    <dbReference type="NCBI Taxonomy" id="1323742"/>
    <lineage>
        <taxon>Bacteria</taxon>
        <taxon>Pseudomonadati</taxon>
        <taxon>Pseudomonadota</taxon>
        <taxon>Alphaproteobacteria</taxon>
        <taxon>Rhodobacterales</taxon>
        <taxon>Roseobacteraceae</taxon>
        <taxon>Marivita</taxon>
    </lineage>
</organism>
<evidence type="ECO:0000313" key="2">
    <source>
        <dbReference type="EMBL" id="GGC05675.1"/>
    </source>
</evidence>
<name>A0ABQ1KP64_9RHOB</name>
<accession>A0ABQ1KP64</accession>
<evidence type="ECO:0000313" key="3">
    <source>
        <dbReference type="Proteomes" id="UP000645462"/>
    </source>
</evidence>
<feature type="compositionally biased region" description="Basic and acidic residues" evidence="1">
    <location>
        <begin position="20"/>
        <end position="31"/>
    </location>
</feature>
<dbReference type="RefSeq" id="WP_188482195.1">
    <property type="nucleotide sequence ID" value="NZ_BMFC01000005.1"/>
</dbReference>
<gene>
    <name evidence="2" type="ORF">GCM10011363_22940</name>
</gene>
<evidence type="ECO:0000256" key="1">
    <source>
        <dbReference type="SAM" id="MobiDB-lite"/>
    </source>
</evidence>
<feature type="region of interest" description="Disordered" evidence="1">
    <location>
        <begin position="12"/>
        <end position="31"/>
    </location>
</feature>
<dbReference type="Proteomes" id="UP000645462">
    <property type="component" value="Unassembled WGS sequence"/>
</dbReference>
<comment type="caution">
    <text evidence="2">The sequence shown here is derived from an EMBL/GenBank/DDBJ whole genome shotgun (WGS) entry which is preliminary data.</text>
</comment>
<protein>
    <submittedName>
        <fullName evidence="2">Uncharacterized protein</fullName>
    </submittedName>
</protein>
<proteinExistence type="predicted"/>
<reference evidence="3" key="1">
    <citation type="journal article" date="2019" name="Int. J. Syst. Evol. Microbiol.">
        <title>The Global Catalogue of Microorganisms (GCM) 10K type strain sequencing project: providing services to taxonomists for standard genome sequencing and annotation.</title>
        <authorList>
            <consortium name="The Broad Institute Genomics Platform"/>
            <consortium name="The Broad Institute Genome Sequencing Center for Infectious Disease"/>
            <person name="Wu L."/>
            <person name="Ma J."/>
        </authorList>
    </citation>
    <scope>NUCLEOTIDE SEQUENCE [LARGE SCALE GENOMIC DNA]</scope>
    <source>
        <strain evidence="3">CGMCC 1.12478</strain>
    </source>
</reference>